<organism evidence="3">
    <name type="scientific">freshwater metagenome</name>
    <dbReference type="NCBI Taxonomy" id="449393"/>
    <lineage>
        <taxon>unclassified sequences</taxon>
        <taxon>metagenomes</taxon>
        <taxon>ecological metagenomes</taxon>
    </lineage>
</organism>
<accession>A0A6J6EA99</accession>
<evidence type="ECO:0000313" key="3">
    <source>
        <dbReference type="EMBL" id="CAB4573470.1"/>
    </source>
</evidence>
<proteinExistence type="predicted"/>
<dbReference type="SUPFAM" id="SSF56112">
    <property type="entry name" value="Protein kinase-like (PK-like)"/>
    <property type="match status" value="1"/>
</dbReference>
<gene>
    <name evidence="2" type="ORF">UFOPK1503_00953</name>
    <name evidence="3" type="ORF">UFOPK1693_00882</name>
</gene>
<evidence type="ECO:0000259" key="1">
    <source>
        <dbReference type="Pfam" id="PF01636"/>
    </source>
</evidence>
<dbReference type="Pfam" id="PF01636">
    <property type="entry name" value="APH"/>
    <property type="match status" value="1"/>
</dbReference>
<evidence type="ECO:0000313" key="2">
    <source>
        <dbReference type="EMBL" id="CAB4549722.1"/>
    </source>
</evidence>
<reference evidence="3" key="1">
    <citation type="submission" date="2020-05" db="EMBL/GenBank/DDBJ databases">
        <authorList>
            <person name="Chiriac C."/>
            <person name="Salcher M."/>
            <person name="Ghai R."/>
            <person name="Kavagutti S V."/>
        </authorList>
    </citation>
    <scope>NUCLEOTIDE SEQUENCE</scope>
</reference>
<name>A0A6J6EA99_9ZZZZ</name>
<dbReference type="InterPro" id="IPR002575">
    <property type="entry name" value="Aminoglycoside_PTrfase"/>
</dbReference>
<protein>
    <submittedName>
        <fullName evidence="3">Unannotated protein</fullName>
    </submittedName>
</protein>
<sequence>MGRPALILAALAADAASGKNFRHFRRAAANPDLDVLQLFDDAGDGFELIVPASTAGIAEQAQLMAGLQAIGKAAPLLPFEVSQMVGKTTDGELPVILLTMLPGEQLDLSKYSPGAFSKSFGEALAAIHQLDPAVVRDSGLPEYDSTSILQNKVAEIDAAASTGKVPPQLLSRWEEALEDVGLFRFHATVIHGGISQESVFVQSSIVTGIGNWSGLAIADPAEDLRYLAGGSLPSTFEDALLHYRASRPAADENIMQRAVLYSEIELAAWLTHCVQLRDENLIAEAESMLQDLADQLEGGLLRPLRAAGFVGLGAAAATSPVSQITEPALLPTETDELF</sequence>
<dbReference type="AlphaFoldDB" id="A0A6J6EA99"/>
<feature type="domain" description="Aminoglycoside phosphotransferase" evidence="1">
    <location>
        <begin position="62"/>
        <end position="243"/>
    </location>
</feature>
<dbReference type="Gene3D" id="3.90.1200.10">
    <property type="match status" value="1"/>
</dbReference>
<dbReference type="EMBL" id="CAEZTO010000013">
    <property type="protein sequence ID" value="CAB4573470.1"/>
    <property type="molecule type" value="Genomic_DNA"/>
</dbReference>
<dbReference type="InterPro" id="IPR011009">
    <property type="entry name" value="Kinase-like_dom_sf"/>
</dbReference>
<dbReference type="EMBL" id="CAEZST010000017">
    <property type="protein sequence ID" value="CAB4549722.1"/>
    <property type="molecule type" value="Genomic_DNA"/>
</dbReference>